<evidence type="ECO:0000313" key="2">
    <source>
        <dbReference type="EMBL" id="KAK2567140.1"/>
    </source>
</evidence>
<dbReference type="Proteomes" id="UP001249851">
    <property type="component" value="Unassembled WGS sequence"/>
</dbReference>
<sequence>MTRMDKGRNAATTAKKTGDLPQSQEMRITGVENNERMSNVPTQKTRSMSLYGSQFLQQARSPAHALFCLSETNPIRKLSKLIVESKYPFCAF</sequence>
<feature type="compositionally biased region" description="Polar residues" evidence="1">
    <location>
        <begin position="10"/>
        <end position="26"/>
    </location>
</feature>
<name>A0AAD9VAT4_ACRCE</name>
<protein>
    <submittedName>
        <fullName evidence="2">Uncharacterized protein</fullName>
    </submittedName>
</protein>
<organism evidence="2 3">
    <name type="scientific">Acropora cervicornis</name>
    <name type="common">Staghorn coral</name>
    <dbReference type="NCBI Taxonomy" id="6130"/>
    <lineage>
        <taxon>Eukaryota</taxon>
        <taxon>Metazoa</taxon>
        <taxon>Cnidaria</taxon>
        <taxon>Anthozoa</taxon>
        <taxon>Hexacorallia</taxon>
        <taxon>Scleractinia</taxon>
        <taxon>Astrocoeniina</taxon>
        <taxon>Acroporidae</taxon>
        <taxon>Acropora</taxon>
    </lineage>
</organism>
<feature type="region of interest" description="Disordered" evidence="1">
    <location>
        <begin position="1"/>
        <end position="42"/>
    </location>
</feature>
<dbReference type="AlphaFoldDB" id="A0AAD9VAT4"/>
<evidence type="ECO:0000256" key="1">
    <source>
        <dbReference type="SAM" id="MobiDB-lite"/>
    </source>
</evidence>
<dbReference type="EMBL" id="JARQWQ010000015">
    <property type="protein sequence ID" value="KAK2567140.1"/>
    <property type="molecule type" value="Genomic_DNA"/>
</dbReference>
<accession>A0AAD9VAT4</accession>
<reference evidence="2" key="1">
    <citation type="journal article" date="2023" name="G3 (Bethesda)">
        <title>Whole genome assembly and annotation of the endangered Caribbean coral Acropora cervicornis.</title>
        <authorList>
            <person name="Selwyn J.D."/>
            <person name="Vollmer S.V."/>
        </authorList>
    </citation>
    <scope>NUCLEOTIDE SEQUENCE</scope>
    <source>
        <strain evidence="2">K2</strain>
    </source>
</reference>
<gene>
    <name evidence="2" type="ORF">P5673_008944</name>
</gene>
<comment type="caution">
    <text evidence="2">The sequence shown here is derived from an EMBL/GenBank/DDBJ whole genome shotgun (WGS) entry which is preliminary data.</text>
</comment>
<keyword evidence="3" id="KW-1185">Reference proteome</keyword>
<reference evidence="2" key="2">
    <citation type="journal article" date="2023" name="Science">
        <title>Genomic signatures of disease resistance in endangered staghorn corals.</title>
        <authorList>
            <person name="Vollmer S.V."/>
            <person name="Selwyn J.D."/>
            <person name="Despard B.A."/>
            <person name="Roesel C.L."/>
        </authorList>
    </citation>
    <scope>NUCLEOTIDE SEQUENCE</scope>
    <source>
        <strain evidence="2">K2</strain>
    </source>
</reference>
<evidence type="ECO:0000313" key="3">
    <source>
        <dbReference type="Proteomes" id="UP001249851"/>
    </source>
</evidence>
<proteinExistence type="predicted"/>